<accession>A0A0K9HW19</accession>
<evidence type="ECO:0000313" key="1">
    <source>
        <dbReference type="EMBL" id="KAF6509498.1"/>
    </source>
</evidence>
<name>A0A0K9HW19_GEOSE</name>
<proteinExistence type="predicted"/>
<dbReference type="EMBL" id="LQYV01000072">
    <property type="protein sequence ID" value="KYD26224.1"/>
    <property type="molecule type" value="Genomic_DNA"/>
</dbReference>
<reference evidence="2 3" key="1">
    <citation type="submission" date="2016-01" db="EMBL/GenBank/DDBJ databases">
        <title>Draft Genome Sequences of Seven Thermophilic Sporeformers Isolated from Foods.</title>
        <authorList>
            <person name="Berendsen E.M."/>
            <person name="Wells-Bennik M.H."/>
            <person name="Krawcyk A.O."/>
            <person name="De Jong A."/>
            <person name="Holsappel S."/>
            <person name="Eijlander R.T."/>
            <person name="Kuipers O.P."/>
        </authorList>
    </citation>
    <scope>NUCLEOTIDE SEQUENCE [LARGE SCALE GENOMIC DNA]</scope>
    <source>
        <strain evidence="2 3">B4109</strain>
    </source>
</reference>
<dbReference type="Proteomes" id="UP000773850">
    <property type="component" value="Unassembled WGS sequence"/>
</dbReference>
<keyword evidence="4" id="KW-1185">Reference proteome</keyword>
<sequence length="61" mass="7195">MHQNNRKKQRRWSSLYARPIDVGGIVVFRPPFHCLAAIRSKMLHIPSWIMKEERTNGHDAI</sequence>
<dbReference type="EMBL" id="LUCS01000030">
    <property type="protein sequence ID" value="KAF6509498.1"/>
    <property type="molecule type" value="Genomic_DNA"/>
</dbReference>
<gene>
    <name evidence="2" type="ORF">B4109_0310</name>
    <name evidence="1" type="ORF">GS8_3029</name>
</gene>
<evidence type="ECO:0000313" key="3">
    <source>
        <dbReference type="Proteomes" id="UP000075424"/>
    </source>
</evidence>
<reference evidence="1 4" key="2">
    <citation type="submission" date="2016-03" db="EMBL/GenBank/DDBJ databases">
        <title>Spore heat resistance.</title>
        <authorList>
            <person name="Boekhorst J."/>
            <person name="Berendsen E.M."/>
            <person name="Wells-Bennik M.H."/>
            <person name="Kuipers O.P."/>
        </authorList>
    </citation>
    <scope>NUCLEOTIDE SEQUENCE [LARGE SCALE GENOMIC DNA]</scope>
    <source>
        <strain evidence="1 4">GS8</strain>
    </source>
</reference>
<evidence type="ECO:0000313" key="2">
    <source>
        <dbReference type="EMBL" id="KYD26224.1"/>
    </source>
</evidence>
<dbReference type="AlphaFoldDB" id="A0A0K9HW19"/>
<protein>
    <submittedName>
        <fullName evidence="2">Uncharacterized protein</fullName>
    </submittedName>
</protein>
<dbReference type="GeneID" id="89613814"/>
<dbReference type="Proteomes" id="UP000075424">
    <property type="component" value="Unassembled WGS sequence"/>
</dbReference>
<organism evidence="2 3">
    <name type="scientific">Geobacillus stearothermophilus</name>
    <name type="common">Bacillus stearothermophilus</name>
    <dbReference type="NCBI Taxonomy" id="1422"/>
    <lineage>
        <taxon>Bacteria</taxon>
        <taxon>Bacillati</taxon>
        <taxon>Bacillota</taxon>
        <taxon>Bacilli</taxon>
        <taxon>Bacillales</taxon>
        <taxon>Anoxybacillaceae</taxon>
        <taxon>Geobacillus</taxon>
    </lineage>
</organism>
<comment type="caution">
    <text evidence="2">The sequence shown here is derived from an EMBL/GenBank/DDBJ whole genome shotgun (WGS) entry which is preliminary data.</text>
</comment>
<evidence type="ECO:0000313" key="4">
    <source>
        <dbReference type="Proteomes" id="UP000773850"/>
    </source>
</evidence>
<dbReference type="PATRIC" id="fig|1422.14.peg.3326"/>
<dbReference type="RefSeq" id="WP_033016953.1">
    <property type="nucleotide sequence ID" value="NZ_CBCSGJ010000076.1"/>
</dbReference>